<evidence type="ECO:0000256" key="1">
    <source>
        <dbReference type="SAM" id="Phobius"/>
    </source>
</evidence>
<keyword evidence="1" id="KW-0812">Transmembrane</keyword>
<organism evidence="2 3">
    <name type="scientific">Glutamicibacter creatinolyticus</name>
    <dbReference type="NCBI Taxonomy" id="162496"/>
    <lineage>
        <taxon>Bacteria</taxon>
        <taxon>Bacillati</taxon>
        <taxon>Actinomycetota</taxon>
        <taxon>Actinomycetes</taxon>
        <taxon>Micrococcales</taxon>
        <taxon>Micrococcaceae</taxon>
        <taxon>Glutamicibacter</taxon>
    </lineage>
</organism>
<gene>
    <name evidence="2" type="ORF">GcLGCM259_2735</name>
</gene>
<dbReference type="EMBL" id="CP034412">
    <property type="protein sequence ID" value="QCY48442.1"/>
    <property type="molecule type" value="Genomic_DNA"/>
</dbReference>
<name>A0A5B7WX17_9MICC</name>
<feature type="transmembrane region" description="Helical" evidence="1">
    <location>
        <begin position="42"/>
        <end position="63"/>
    </location>
</feature>
<feature type="transmembrane region" description="Helical" evidence="1">
    <location>
        <begin position="138"/>
        <end position="156"/>
    </location>
</feature>
<dbReference type="AlphaFoldDB" id="A0A5B7WX17"/>
<feature type="transmembrane region" description="Helical" evidence="1">
    <location>
        <begin position="168"/>
        <end position="191"/>
    </location>
</feature>
<keyword evidence="3" id="KW-1185">Reference proteome</keyword>
<dbReference type="Proteomes" id="UP000307000">
    <property type="component" value="Chromosome"/>
</dbReference>
<keyword evidence="1" id="KW-0472">Membrane</keyword>
<feature type="transmembrane region" description="Helical" evidence="1">
    <location>
        <begin position="15"/>
        <end position="36"/>
    </location>
</feature>
<protein>
    <submittedName>
        <fullName evidence="2">Uncharacterized protein</fullName>
    </submittedName>
</protein>
<proteinExistence type="predicted"/>
<sequence>MSPTTRRVDLPAKHILIWLVLLAGLIANSMLSLVHLSFGGSGLLVVSLWAVRLVVLGTCWLLPAPRTAKAWGLGLILGFLVLDALLKAPVLGHIEYGDWFLARAFDLTGQYAGYLGFCGFLFPLLLLTGWFIFRTRQLAGWLTGFAASLLLSWAMLAASNSEQATTTLFVLLGVARYVLPAWLAAAADAVAARRGLSTKP</sequence>
<accession>A0A5B7WX17</accession>
<reference evidence="2 3" key="1">
    <citation type="submission" date="2018-12" db="EMBL/GenBank/DDBJ databases">
        <title>Complete Genome Sequence of Glutamicibacter creatinolyticus strain LGCM259,isolated from an abscess of a 12-year-old mare in Italy.</title>
        <authorList>
            <person name="Santos R.G."/>
            <person name="Silva A.L."/>
            <person name="Seyffert N."/>
            <person name="Castro T.L.P."/>
            <person name="Attili A.R."/>
            <person name="Rifici C."/>
            <person name="Mazzullo G."/>
            <person name="Brenig B."/>
            <person name="Venanzi F."/>
            <person name="Azevedo V."/>
        </authorList>
    </citation>
    <scope>NUCLEOTIDE SEQUENCE [LARGE SCALE GENOMIC DNA]</scope>
    <source>
        <strain evidence="2 3">LGCM 259</strain>
    </source>
</reference>
<dbReference type="KEGG" id="gcr:GcLGCM259_2735"/>
<evidence type="ECO:0000313" key="2">
    <source>
        <dbReference type="EMBL" id="QCY48442.1"/>
    </source>
</evidence>
<feature type="transmembrane region" description="Helical" evidence="1">
    <location>
        <begin position="111"/>
        <end position="133"/>
    </location>
</feature>
<keyword evidence="1" id="KW-1133">Transmembrane helix</keyword>
<dbReference type="RefSeq" id="WP_138176065.1">
    <property type="nucleotide sequence ID" value="NZ_CP034412.1"/>
</dbReference>
<feature type="transmembrane region" description="Helical" evidence="1">
    <location>
        <begin position="70"/>
        <end position="91"/>
    </location>
</feature>
<evidence type="ECO:0000313" key="3">
    <source>
        <dbReference type="Proteomes" id="UP000307000"/>
    </source>
</evidence>